<dbReference type="eggNOG" id="ENOG5030A8A">
    <property type="taxonomic scope" value="Bacteria"/>
</dbReference>
<name>A0A0R1SDI1_9LACO</name>
<accession>A0A0R1SDI1</accession>
<dbReference type="Proteomes" id="UP000051647">
    <property type="component" value="Unassembled WGS sequence"/>
</dbReference>
<dbReference type="PATRIC" id="fig|1423815.3.peg.2067"/>
<feature type="transmembrane region" description="Helical" evidence="1">
    <location>
        <begin position="17"/>
        <end position="37"/>
    </location>
</feature>
<sequence>MGDKMHRAKAKHKVRRWWIALIIIVVITCGILFFTPINNAWRSISGNDTPTDSVIKNELVKKINARKTGDPTQDKKIQQAADQMKNTKMSTVISAANNEDKAAQLIQQTSSLSAPEAQKVAHEIFTNSKYTPLRASLSSGNWVQVYQQYQILSKNGSLNDLKSLANN</sequence>
<dbReference type="EMBL" id="AZFA01000007">
    <property type="protein sequence ID" value="KRL67168.1"/>
    <property type="molecule type" value="Genomic_DNA"/>
</dbReference>
<evidence type="ECO:0000313" key="3">
    <source>
        <dbReference type="Proteomes" id="UP000051647"/>
    </source>
</evidence>
<keyword evidence="3" id="KW-1185">Reference proteome</keyword>
<protein>
    <submittedName>
        <fullName evidence="2">Uncharacterized protein</fullName>
    </submittedName>
</protein>
<evidence type="ECO:0000256" key="1">
    <source>
        <dbReference type="SAM" id="Phobius"/>
    </source>
</evidence>
<keyword evidence="1" id="KW-0472">Membrane</keyword>
<reference evidence="2 3" key="1">
    <citation type="journal article" date="2015" name="Genome Announc.">
        <title>Expanding the biotechnology potential of lactobacilli through comparative genomics of 213 strains and associated genera.</title>
        <authorList>
            <person name="Sun Z."/>
            <person name="Harris H.M."/>
            <person name="McCann A."/>
            <person name="Guo C."/>
            <person name="Argimon S."/>
            <person name="Zhang W."/>
            <person name="Yang X."/>
            <person name="Jeffery I.B."/>
            <person name="Cooney J.C."/>
            <person name="Kagawa T.F."/>
            <person name="Liu W."/>
            <person name="Song Y."/>
            <person name="Salvetti E."/>
            <person name="Wrobel A."/>
            <person name="Rasinkangas P."/>
            <person name="Parkhill J."/>
            <person name="Rea M.C."/>
            <person name="O'Sullivan O."/>
            <person name="Ritari J."/>
            <person name="Douillard F.P."/>
            <person name="Paul Ross R."/>
            <person name="Yang R."/>
            <person name="Briner A.E."/>
            <person name="Felis G.E."/>
            <person name="de Vos W.M."/>
            <person name="Barrangou R."/>
            <person name="Klaenhammer T.R."/>
            <person name="Caufield P.W."/>
            <person name="Cui Y."/>
            <person name="Zhang H."/>
            <person name="O'Toole P.W."/>
        </authorList>
    </citation>
    <scope>NUCLEOTIDE SEQUENCE [LARGE SCALE GENOMIC DNA]</scope>
    <source>
        <strain evidence="2 3">DSM 14857</strain>
    </source>
</reference>
<keyword evidence="1" id="KW-1133">Transmembrane helix</keyword>
<proteinExistence type="predicted"/>
<gene>
    <name evidence="2" type="ORF">FC27_GL002014</name>
</gene>
<organism evidence="2 3">
    <name type="scientific">Companilactobacillus versmoldensis DSM 14857 = KCTC 3814</name>
    <dbReference type="NCBI Taxonomy" id="1423815"/>
    <lineage>
        <taxon>Bacteria</taxon>
        <taxon>Bacillati</taxon>
        <taxon>Bacillota</taxon>
        <taxon>Bacilli</taxon>
        <taxon>Lactobacillales</taxon>
        <taxon>Lactobacillaceae</taxon>
        <taxon>Companilactobacillus</taxon>
    </lineage>
</organism>
<comment type="caution">
    <text evidence="2">The sequence shown here is derived from an EMBL/GenBank/DDBJ whole genome shotgun (WGS) entry which is preliminary data.</text>
</comment>
<dbReference type="AlphaFoldDB" id="A0A0R1SDI1"/>
<keyword evidence="1" id="KW-0812">Transmembrane</keyword>
<evidence type="ECO:0000313" key="2">
    <source>
        <dbReference type="EMBL" id="KRL67168.1"/>
    </source>
</evidence>